<sequence>MTQDDPSAAMGIFEFAAAGGLIGGIYSAGLLRDPVIAALICVALFFIYLERKFRLEVHRLQADGGDGEGDPTENAS</sequence>
<keyword evidence="1" id="KW-0472">Membrane</keyword>
<name>A0A7D6H243_9EURY</name>
<dbReference type="KEGG" id="nay:HYG81_15135"/>
<dbReference type="AlphaFoldDB" id="A0A7D6H243"/>
<accession>A0A7D6H243</accession>
<protein>
    <submittedName>
        <fullName evidence="2">Uncharacterized protein</fullName>
    </submittedName>
</protein>
<dbReference type="EMBL" id="CP059154">
    <property type="protein sequence ID" value="QLK25407.1"/>
    <property type="molecule type" value="Genomic_DNA"/>
</dbReference>
<gene>
    <name evidence="2" type="ORF">HYG81_15135</name>
</gene>
<dbReference type="GeneID" id="56144566"/>
<proteinExistence type="predicted"/>
<evidence type="ECO:0000256" key="1">
    <source>
        <dbReference type="SAM" id="Phobius"/>
    </source>
</evidence>
<evidence type="ECO:0000313" key="2">
    <source>
        <dbReference type="EMBL" id="QLK25407.1"/>
    </source>
</evidence>
<keyword evidence="1" id="KW-0812">Transmembrane</keyword>
<feature type="transmembrane region" description="Helical" evidence="1">
    <location>
        <begin position="7"/>
        <end position="28"/>
    </location>
</feature>
<keyword evidence="1" id="KW-1133">Transmembrane helix</keyword>
<dbReference type="RefSeq" id="WP_180840596.1">
    <property type="nucleotide sequence ID" value="NZ_CP059154.1"/>
</dbReference>
<dbReference type="Proteomes" id="UP000510869">
    <property type="component" value="Chromosome"/>
</dbReference>
<reference evidence="2 3" key="1">
    <citation type="submission" date="2020-07" db="EMBL/GenBank/DDBJ databases">
        <title>Natrinema (YPL30) sp. nov. and Haloterrigena xxxxxx (YPL8) sp. nov., isolated from a salt mine.</title>
        <authorList>
            <person name="Cui H."/>
        </authorList>
    </citation>
    <scope>NUCLEOTIDE SEQUENCE [LARGE SCALE GENOMIC DNA]</scope>
    <source>
        <strain evidence="2 3">YPL13</strain>
    </source>
</reference>
<keyword evidence="3" id="KW-1185">Reference proteome</keyword>
<feature type="transmembrane region" description="Helical" evidence="1">
    <location>
        <begin position="34"/>
        <end position="49"/>
    </location>
</feature>
<evidence type="ECO:0000313" key="3">
    <source>
        <dbReference type="Proteomes" id="UP000510869"/>
    </source>
</evidence>
<organism evidence="2 3">
    <name type="scientific">Natrinema zhouii</name>
    <dbReference type="NCBI Taxonomy" id="1710539"/>
    <lineage>
        <taxon>Archaea</taxon>
        <taxon>Methanobacteriati</taxon>
        <taxon>Methanobacteriota</taxon>
        <taxon>Stenosarchaea group</taxon>
        <taxon>Halobacteria</taxon>
        <taxon>Halobacteriales</taxon>
        <taxon>Natrialbaceae</taxon>
        <taxon>Natrinema</taxon>
    </lineage>
</organism>